<dbReference type="GO" id="GO:0000150">
    <property type="term" value="F:DNA strand exchange activity"/>
    <property type="evidence" value="ECO:0007669"/>
    <property type="project" value="InterPro"/>
</dbReference>
<evidence type="ECO:0000256" key="3">
    <source>
        <dbReference type="ARBA" id="ARBA00023125"/>
    </source>
</evidence>
<dbReference type="EMBL" id="JACHWP010000002">
    <property type="protein sequence ID" value="MBB3022847.1"/>
    <property type="molecule type" value="Genomic_DNA"/>
</dbReference>
<dbReference type="PROSITE" id="PS51736">
    <property type="entry name" value="RECOMBINASES_3"/>
    <property type="match status" value="1"/>
</dbReference>
<dbReference type="InterPro" id="IPR009057">
    <property type="entry name" value="Homeodomain-like_sf"/>
</dbReference>
<gene>
    <name evidence="8" type="ORF">FHX50_001130</name>
</gene>
<keyword evidence="2" id="KW-0229">DNA integration</keyword>
<accession>A0A839QZM2</accession>
<dbReference type="GO" id="GO:0003677">
    <property type="term" value="F:DNA binding"/>
    <property type="evidence" value="ECO:0007669"/>
    <property type="project" value="UniProtKB-KW"/>
</dbReference>
<dbReference type="SUPFAM" id="SSF46689">
    <property type="entry name" value="Homeodomain-like"/>
    <property type="match status" value="1"/>
</dbReference>
<dbReference type="Proteomes" id="UP000568050">
    <property type="component" value="Unassembled WGS sequence"/>
</dbReference>
<dbReference type="CDD" id="cd03768">
    <property type="entry name" value="SR_ResInv"/>
    <property type="match status" value="1"/>
</dbReference>
<dbReference type="Pfam" id="PF00239">
    <property type="entry name" value="Resolvase"/>
    <property type="match status" value="1"/>
</dbReference>
<dbReference type="Pfam" id="PF02796">
    <property type="entry name" value="HTH_7"/>
    <property type="match status" value="1"/>
</dbReference>
<dbReference type="RefSeq" id="WP_246370820.1">
    <property type="nucleotide sequence ID" value="NZ_CBCSFZ010000018.1"/>
</dbReference>
<dbReference type="Gene3D" id="1.10.10.60">
    <property type="entry name" value="Homeodomain-like"/>
    <property type="match status" value="1"/>
</dbReference>
<evidence type="ECO:0000259" key="7">
    <source>
        <dbReference type="PROSITE" id="PS51736"/>
    </source>
</evidence>
<dbReference type="InterPro" id="IPR006120">
    <property type="entry name" value="Resolvase_HTH_dom"/>
</dbReference>
<dbReference type="InterPro" id="IPR006119">
    <property type="entry name" value="Resolv_N"/>
</dbReference>
<organism evidence="8 9">
    <name type="scientific">Helcobacillus massiliensis</name>
    <dbReference type="NCBI Taxonomy" id="521392"/>
    <lineage>
        <taxon>Bacteria</taxon>
        <taxon>Bacillati</taxon>
        <taxon>Actinomycetota</taxon>
        <taxon>Actinomycetes</taxon>
        <taxon>Micrococcales</taxon>
        <taxon>Dermabacteraceae</taxon>
        <taxon>Helcobacillus</taxon>
    </lineage>
</organism>
<evidence type="ECO:0000313" key="8">
    <source>
        <dbReference type="EMBL" id="MBB3022847.1"/>
    </source>
</evidence>
<feature type="active site" description="O-(5'-phospho-DNA)-serine intermediate" evidence="5 6">
    <location>
        <position position="11"/>
    </location>
</feature>
<sequence>MNTMIGYARVSTDSQDLRSQRQQLQTLGVMPEHIYFDEGLTGTTRVRPGLVAALKALRSGDVFVVTKLDRLGRSARDLGGIADELTTRGITLSLGGKPYDPSDPMDKMFFGMLGLFAEFERDLISARTREALASPERRVKMTGRKPKLTPAQRRQVIRLHTEGEHSAREIGELFGVSRQTIYRVIADEAALEAPTQTD</sequence>
<evidence type="ECO:0000256" key="6">
    <source>
        <dbReference type="PROSITE-ProRule" id="PRU10137"/>
    </source>
</evidence>
<dbReference type="PANTHER" id="PTHR30461:SF2">
    <property type="entry name" value="SERINE RECOMBINASE PINE-RELATED"/>
    <property type="match status" value="1"/>
</dbReference>
<protein>
    <submittedName>
        <fullName evidence="8">DNA invertase Pin-like site-specific DNA recombinase</fullName>
    </submittedName>
</protein>
<comment type="caution">
    <text evidence="8">The sequence shown here is derived from an EMBL/GenBank/DDBJ whole genome shotgun (WGS) entry which is preliminary data.</text>
</comment>
<dbReference type="SMART" id="SM00857">
    <property type="entry name" value="Resolvase"/>
    <property type="match status" value="1"/>
</dbReference>
<evidence type="ECO:0000256" key="2">
    <source>
        <dbReference type="ARBA" id="ARBA00022908"/>
    </source>
</evidence>
<dbReference type="GO" id="GO:0015074">
    <property type="term" value="P:DNA integration"/>
    <property type="evidence" value="ECO:0007669"/>
    <property type="project" value="UniProtKB-KW"/>
</dbReference>
<evidence type="ECO:0000313" key="9">
    <source>
        <dbReference type="Proteomes" id="UP000568050"/>
    </source>
</evidence>
<dbReference type="InterPro" id="IPR006118">
    <property type="entry name" value="Recombinase_CS"/>
</dbReference>
<reference evidence="8 9" key="1">
    <citation type="submission" date="2020-08" db="EMBL/GenBank/DDBJ databases">
        <title>Sequencing the genomes of 1000 actinobacteria strains.</title>
        <authorList>
            <person name="Klenk H.-P."/>
        </authorList>
    </citation>
    <scope>NUCLEOTIDE SEQUENCE [LARGE SCALE GENOMIC DNA]</scope>
    <source>
        <strain evidence="8 9">DSM 23040</strain>
    </source>
</reference>
<dbReference type="SUPFAM" id="SSF53041">
    <property type="entry name" value="Resolvase-like"/>
    <property type="match status" value="1"/>
</dbReference>
<keyword evidence="9" id="KW-1185">Reference proteome</keyword>
<proteinExistence type="inferred from homology"/>
<dbReference type="Gene3D" id="3.40.50.1390">
    <property type="entry name" value="Resolvase, N-terminal catalytic domain"/>
    <property type="match status" value="1"/>
</dbReference>
<name>A0A839QZM2_9MICO</name>
<comment type="similarity">
    <text evidence="1">Belongs to the site-specific recombinase resolvase family.</text>
</comment>
<dbReference type="InterPro" id="IPR050639">
    <property type="entry name" value="SSR_resolvase"/>
</dbReference>
<dbReference type="CDD" id="cd00569">
    <property type="entry name" value="HTH_Hin_like"/>
    <property type="match status" value="1"/>
</dbReference>
<dbReference type="PANTHER" id="PTHR30461">
    <property type="entry name" value="DNA-INVERTASE FROM LAMBDOID PROPHAGE"/>
    <property type="match status" value="1"/>
</dbReference>
<keyword evidence="4" id="KW-0233">DNA recombination</keyword>
<dbReference type="PROSITE" id="PS00397">
    <property type="entry name" value="RECOMBINASES_1"/>
    <property type="match status" value="1"/>
</dbReference>
<evidence type="ECO:0000256" key="1">
    <source>
        <dbReference type="ARBA" id="ARBA00009913"/>
    </source>
</evidence>
<evidence type="ECO:0000256" key="4">
    <source>
        <dbReference type="ARBA" id="ARBA00023172"/>
    </source>
</evidence>
<dbReference type="AlphaFoldDB" id="A0A839QZM2"/>
<feature type="domain" description="Resolvase/invertase-type recombinase catalytic" evidence="7">
    <location>
        <begin position="3"/>
        <end position="139"/>
    </location>
</feature>
<dbReference type="PROSITE" id="PS00398">
    <property type="entry name" value="RECOMBINASES_2"/>
    <property type="match status" value="1"/>
</dbReference>
<dbReference type="InterPro" id="IPR036162">
    <property type="entry name" value="Resolvase-like_N_sf"/>
</dbReference>
<evidence type="ECO:0000256" key="5">
    <source>
        <dbReference type="PIRSR" id="PIRSR606118-50"/>
    </source>
</evidence>
<keyword evidence="3" id="KW-0238">DNA-binding</keyword>